<keyword evidence="2" id="KW-1185">Reference proteome</keyword>
<accession>A0ACC0TR74</accession>
<organism evidence="1 2">
    <name type="scientific">Russula earlei</name>
    <dbReference type="NCBI Taxonomy" id="71964"/>
    <lineage>
        <taxon>Eukaryota</taxon>
        <taxon>Fungi</taxon>
        <taxon>Dikarya</taxon>
        <taxon>Basidiomycota</taxon>
        <taxon>Agaricomycotina</taxon>
        <taxon>Agaricomycetes</taxon>
        <taxon>Russulales</taxon>
        <taxon>Russulaceae</taxon>
        <taxon>Russula</taxon>
    </lineage>
</organism>
<name>A0ACC0TR74_9AGAM</name>
<proteinExistence type="predicted"/>
<gene>
    <name evidence="1" type="ORF">F5148DRAFT_1267395</name>
</gene>
<dbReference type="EMBL" id="JAGFNK010001119">
    <property type="protein sequence ID" value="KAI9434748.1"/>
    <property type="molecule type" value="Genomic_DNA"/>
</dbReference>
<evidence type="ECO:0000313" key="2">
    <source>
        <dbReference type="Proteomes" id="UP001207468"/>
    </source>
</evidence>
<dbReference type="Proteomes" id="UP001207468">
    <property type="component" value="Unassembled WGS sequence"/>
</dbReference>
<feature type="non-terminal residue" evidence="1">
    <location>
        <position position="1"/>
    </location>
</feature>
<sequence length="896" mass="99301">KITIEHEEEEVKALKIKYFDTVPVASSLCILKSGFLFVASEFGNQQLYQFQKLGDDDDEKEFNSWDYPERGMAQPHHPLPRAYFRPRPLENLALADEIESLNPILDSKVLNLLPNSDTPQIFTLNGRGSRSMLRTLRHGLEVEETVSSDLPGIPNAVWTVKTGSDETYDSYIILSFVNGTLVLSIGENIEEVQDTGFLSSAPTLAVQQLGDDALLQVHPQGIRHVLADRRVNEWRVPTGKSIVAATTNKRQVVVALSSAELVYFELDQDGQLNEYQDRKAMGSTVLALSIGDVPEGRQRTPYLAVGCEDQTVRIISLDPDSTLETISLQALTSPPSSICIVEMLDAGINRNQPTMFVNIGLQTGVLLRTVLDPVNGQLTDTRTRFLGTRPVRLIRVQIKSQPSILALSSRTWLNYTHQNLMHFTPLIFDTLDYAWGFSAELCPEGLIGITGNVLRIFQIAKLGAKLKQDALQLSYTPRRFTTHPGNSYFYIIESDHRVLGEDAASKKLQELRSKNKPVDEEVLDLPLEQFGRPKAPAGTWGSCIRIVDPVENKTLRVIHLDNNEAAFSLAVVPFEARGNELHLVVGTAQDTLLSPRSCTSGFLRVYKFNDDGADLELLHKTELDDVPLALLAFQGRLVAGVGKALRIYDVGKKKMLRKAENKTFSSTIVTLNTQGSRILVGDMQESVYYAVYKAPENRLLAFADDAQPRWITCSTMVDYNTVAAGDRFGNVFVNRLDSKVSDQVDDDPTGAGILHEKGMFMGAPHKTQLLAHFHVGDLITSIHKVSMVAGGREVLLYTGLHGTIGVLVPLVSKEDVDFISTLEQHIRTEQTSLIGRDHLAWRGYYVPVKAVVDGDLCETFARLPPSKQSAIAGELDRTVGEVLKKLEQLRVTASGF</sequence>
<evidence type="ECO:0000313" key="1">
    <source>
        <dbReference type="EMBL" id="KAI9434748.1"/>
    </source>
</evidence>
<reference evidence="1" key="1">
    <citation type="submission" date="2021-03" db="EMBL/GenBank/DDBJ databases">
        <title>Evolutionary priming and transition to the ectomycorrhizal habit in an iconic lineage of mushroom-forming fungi: is preadaptation a requirement?</title>
        <authorList>
            <consortium name="DOE Joint Genome Institute"/>
            <person name="Looney B.P."/>
            <person name="Miyauchi S."/>
            <person name="Morin E."/>
            <person name="Drula E."/>
            <person name="Courty P.E."/>
            <person name="Chicoki N."/>
            <person name="Fauchery L."/>
            <person name="Kohler A."/>
            <person name="Kuo A."/>
            <person name="LaButti K."/>
            <person name="Pangilinan J."/>
            <person name="Lipzen A."/>
            <person name="Riley R."/>
            <person name="Andreopoulos W."/>
            <person name="He G."/>
            <person name="Johnson J."/>
            <person name="Barry K.W."/>
            <person name="Grigoriev I.V."/>
            <person name="Nagy L."/>
            <person name="Hibbett D."/>
            <person name="Henrissat B."/>
            <person name="Matheny P.B."/>
            <person name="Labbe J."/>
            <person name="Martin A.F."/>
        </authorList>
    </citation>
    <scope>NUCLEOTIDE SEQUENCE</scope>
    <source>
        <strain evidence="1">BPL698</strain>
    </source>
</reference>
<comment type="caution">
    <text evidence="1">The sequence shown here is derived from an EMBL/GenBank/DDBJ whole genome shotgun (WGS) entry which is preliminary data.</text>
</comment>
<protein>
    <submittedName>
        <fullName evidence="1">CPSF A subunit region-domain-containing protein</fullName>
    </submittedName>
</protein>